<evidence type="ECO:0000313" key="1">
    <source>
        <dbReference type="EMBL" id="MBG9354602.1"/>
    </source>
</evidence>
<dbReference type="RefSeq" id="WP_021336144.1">
    <property type="nucleotide sequence ID" value="NZ_CANNXG010000102.1"/>
</dbReference>
<keyword evidence="2" id="KW-1185">Reference proteome</keyword>
<accession>A0ABS0LEH8</accession>
<dbReference type="EMBL" id="JADQUG010000033">
    <property type="protein sequence ID" value="MBG9354602.1"/>
    <property type="molecule type" value="Genomic_DNA"/>
</dbReference>
<comment type="caution">
    <text evidence="1">The sequence shown here is derived from an EMBL/GenBank/DDBJ whole genome shotgun (WGS) entry which is preliminary data.</text>
</comment>
<reference evidence="1 2" key="1">
    <citation type="journal article" date="2020" name="J. Clin. Microbiol.">
        <title>Assessing the Genetic Diversity of Austrian Corynebacterium diphtheriae Clinical Isolates, 2011-2019.</title>
        <authorList>
            <person name="Schaeffer J."/>
            <person name="Huhulescu S."/>
            <person name="Stoeger A."/>
            <person name="Allerberger F."/>
            <person name="Ruppitsch W."/>
        </authorList>
    </citation>
    <scope>NUCLEOTIDE SEQUENCE [LARGE SCALE GENOMIC DNA]</scope>
    <source>
        <strain evidence="1 2">04-17</strain>
    </source>
</reference>
<evidence type="ECO:0000313" key="2">
    <source>
        <dbReference type="Proteomes" id="UP000615580"/>
    </source>
</evidence>
<protein>
    <submittedName>
        <fullName evidence="1">Uncharacterized protein</fullName>
    </submittedName>
</protein>
<organism evidence="1 2">
    <name type="scientific">Corynebacterium belfantii</name>
    <dbReference type="NCBI Taxonomy" id="2014537"/>
    <lineage>
        <taxon>Bacteria</taxon>
        <taxon>Bacillati</taxon>
        <taxon>Actinomycetota</taxon>
        <taxon>Actinomycetes</taxon>
        <taxon>Mycobacteriales</taxon>
        <taxon>Corynebacteriaceae</taxon>
        <taxon>Corynebacterium</taxon>
    </lineage>
</organism>
<proteinExistence type="predicted"/>
<sequence>MTRRDRGNSGFFDVGPELDDVWVGGSPCVDDRFKLVLGEPHAQCSHSFERTDEAAITTGKHRDLPILPKLTINAVLLDGDAEHA</sequence>
<gene>
    <name evidence="1" type="ORF">I4J41_08370</name>
</gene>
<name>A0ABS0LEH8_9CORY</name>
<dbReference type="Proteomes" id="UP000615580">
    <property type="component" value="Unassembled WGS sequence"/>
</dbReference>
<dbReference type="GeneID" id="97333111"/>